<dbReference type="Proteomes" id="UP001165960">
    <property type="component" value="Unassembled WGS sequence"/>
</dbReference>
<evidence type="ECO:0000313" key="2">
    <source>
        <dbReference type="Proteomes" id="UP001165960"/>
    </source>
</evidence>
<organism evidence="1 2">
    <name type="scientific">Entomophthora muscae</name>
    <dbReference type="NCBI Taxonomy" id="34485"/>
    <lineage>
        <taxon>Eukaryota</taxon>
        <taxon>Fungi</taxon>
        <taxon>Fungi incertae sedis</taxon>
        <taxon>Zoopagomycota</taxon>
        <taxon>Entomophthoromycotina</taxon>
        <taxon>Entomophthoromycetes</taxon>
        <taxon>Entomophthorales</taxon>
        <taxon>Entomophthoraceae</taxon>
        <taxon>Entomophthora</taxon>
    </lineage>
</organism>
<reference evidence="1" key="1">
    <citation type="submission" date="2022-04" db="EMBL/GenBank/DDBJ databases">
        <title>Genome of the entomopathogenic fungus Entomophthora muscae.</title>
        <authorList>
            <person name="Elya C."/>
            <person name="Lovett B.R."/>
            <person name="Lee E."/>
            <person name="Macias A.M."/>
            <person name="Hajek A.E."/>
            <person name="De Bivort B.L."/>
            <person name="Kasson M.T."/>
            <person name="De Fine Licht H.H."/>
            <person name="Stajich J.E."/>
        </authorList>
    </citation>
    <scope>NUCLEOTIDE SEQUENCE</scope>
    <source>
        <strain evidence="1">Berkeley</strain>
    </source>
</reference>
<name>A0ACC2RFQ3_9FUNG</name>
<evidence type="ECO:0000313" key="1">
    <source>
        <dbReference type="EMBL" id="KAJ9048760.1"/>
    </source>
</evidence>
<sequence length="147" mass="16255">MHSFVFSFLSSHIIIGIQAHPLDGAQALGDLFEFKHSFLRVFHPRLPINSTSFPTTKVINLAPISSETSPSPKQTMDSVDHSQILTMIYGGDHIITSSSQTTSRPSNPETIASQNVPKLQTKRSSDPEIYSCGTKYKASLRETDQCF</sequence>
<dbReference type="EMBL" id="QTSX02007328">
    <property type="protein sequence ID" value="KAJ9048760.1"/>
    <property type="molecule type" value="Genomic_DNA"/>
</dbReference>
<comment type="caution">
    <text evidence="1">The sequence shown here is derived from an EMBL/GenBank/DDBJ whole genome shotgun (WGS) entry which is preliminary data.</text>
</comment>
<accession>A0ACC2RFQ3</accession>
<protein>
    <submittedName>
        <fullName evidence="1">Uncharacterized protein</fullName>
    </submittedName>
</protein>
<gene>
    <name evidence="1" type="ORF">DSO57_1031576</name>
</gene>
<proteinExistence type="predicted"/>
<keyword evidence="2" id="KW-1185">Reference proteome</keyword>